<gene>
    <name evidence="1" type="ORF">FN846DRAFT_889014</name>
</gene>
<dbReference type="EMBL" id="VXIS01000058">
    <property type="protein sequence ID" value="KAA8909404.1"/>
    <property type="molecule type" value="Genomic_DNA"/>
</dbReference>
<protein>
    <recommendedName>
        <fullName evidence="3">Type I restriction enzyme R protein N-terminal domain-containing protein</fullName>
    </recommendedName>
</protein>
<accession>A0A5J5F1B0</accession>
<sequence>MGDNRKSKWSTCYSNMSLSNAQKSLGFRFRTFGAQAIPVDHMLAEARGGIEGPEMDSIRKVKEKVYDLILDHLEIEGYPTEADPDFKVANVSDLVHLIINPVLANFKRTTGRKVALLREKKEILSRDGETGGCYEEYVVVDMISVMGENFIFIVEAKRSSLGEAMKQCLLAMKDTRDDNGGGRVYGFVTTGESWRMLRYDGSSFTQTRKIEAIFEGMDQEKEKWMGEYSVIVDCMNAALSDGGIVKNG</sequence>
<dbReference type="OrthoDB" id="5355583at2759"/>
<comment type="caution">
    <text evidence="1">The sequence shown here is derived from an EMBL/GenBank/DDBJ whole genome shotgun (WGS) entry which is preliminary data.</text>
</comment>
<dbReference type="Proteomes" id="UP000326924">
    <property type="component" value="Unassembled WGS sequence"/>
</dbReference>
<name>A0A5J5F1B0_9PEZI</name>
<proteinExistence type="predicted"/>
<dbReference type="AlphaFoldDB" id="A0A5J5F1B0"/>
<evidence type="ECO:0000313" key="1">
    <source>
        <dbReference type="EMBL" id="KAA8909404.1"/>
    </source>
</evidence>
<keyword evidence="2" id="KW-1185">Reference proteome</keyword>
<evidence type="ECO:0008006" key="3">
    <source>
        <dbReference type="Google" id="ProtNLM"/>
    </source>
</evidence>
<evidence type="ECO:0000313" key="2">
    <source>
        <dbReference type="Proteomes" id="UP000326924"/>
    </source>
</evidence>
<reference evidence="1 2" key="1">
    <citation type="submission" date="2019-09" db="EMBL/GenBank/DDBJ databases">
        <title>Draft genome of the ectomycorrhizal ascomycete Sphaerosporella brunnea.</title>
        <authorList>
            <consortium name="DOE Joint Genome Institute"/>
            <person name="Benucci G.M."/>
            <person name="Marozzi G."/>
            <person name="Antonielli L."/>
            <person name="Sanchez S."/>
            <person name="Marco P."/>
            <person name="Wang X."/>
            <person name="Falini L.B."/>
            <person name="Barry K."/>
            <person name="Haridas S."/>
            <person name="Lipzen A."/>
            <person name="Labutti K."/>
            <person name="Grigoriev I.V."/>
            <person name="Murat C."/>
            <person name="Martin F."/>
            <person name="Albertini E."/>
            <person name="Donnini D."/>
            <person name="Bonito G."/>
        </authorList>
    </citation>
    <scope>NUCLEOTIDE SEQUENCE [LARGE SCALE GENOMIC DNA]</scope>
    <source>
        <strain evidence="1 2">Sb_GMNB300</strain>
    </source>
</reference>
<dbReference type="InParanoid" id="A0A5J5F1B0"/>
<organism evidence="1 2">
    <name type="scientific">Sphaerosporella brunnea</name>
    <dbReference type="NCBI Taxonomy" id="1250544"/>
    <lineage>
        <taxon>Eukaryota</taxon>
        <taxon>Fungi</taxon>
        <taxon>Dikarya</taxon>
        <taxon>Ascomycota</taxon>
        <taxon>Pezizomycotina</taxon>
        <taxon>Pezizomycetes</taxon>
        <taxon>Pezizales</taxon>
        <taxon>Pyronemataceae</taxon>
        <taxon>Sphaerosporella</taxon>
    </lineage>
</organism>